<proteinExistence type="predicted"/>
<gene>
    <name evidence="1" type="ORF">F5876DRAFT_75631</name>
</gene>
<reference evidence="1" key="1">
    <citation type="submission" date="2022-09" db="EMBL/GenBank/DDBJ databases">
        <title>A Global Phylogenomic Analysis of the Shiitake Genus Lentinula.</title>
        <authorList>
            <consortium name="DOE Joint Genome Institute"/>
            <person name="Sierra-Patev S."/>
            <person name="Min B."/>
            <person name="Naranjo-Ortiz M."/>
            <person name="Looney B."/>
            <person name="Konkel Z."/>
            <person name="Slot J.C."/>
            <person name="Sakamoto Y."/>
            <person name="Steenwyk J.L."/>
            <person name="Rokas A."/>
            <person name="Carro J."/>
            <person name="Camarero S."/>
            <person name="Ferreira P."/>
            <person name="Molpeceres G."/>
            <person name="Ruiz-Duenas F.J."/>
            <person name="Serrano A."/>
            <person name="Henrissat B."/>
            <person name="Drula E."/>
            <person name="Hughes K.W."/>
            <person name="Mata J.L."/>
            <person name="Ishikawa N.K."/>
            <person name="Vargas-Isla R."/>
            <person name="Ushijima S."/>
            <person name="Smith C.A."/>
            <person name="Ahrendt S."/>
            <person name="Andreopoulos W."/>
            <person name="He G."/>
            <person name="Labutti K."/>
            <person name="Lipzen A."/>
            <person name="Ng V."/>
            <person name="Riley R."/>
            <person name="Sandor L."/>
            <person name="Barry K."/>
            <person name="Martinez A.T."/>
            <person name="Xiao Y."/>
            <person name="Gibbons J.G."/>
            <person name="Terashima K."/>
            <person name="Grigoriev I.V."/>
            <person name="Hibbett D.S."/>
        </authorList>
    </citation>
    <scope>NUCLEOTIDE SEQUENCE</scope>
    <source>
        <strain evidence="1">TMI1499</strain>
    </source>
</reference>
<protein>
    <submittedName>
        <fullName evidence="1">Uncharacterized protein</fullName>
    </submittedName>
</protein>
<accession>A0ACC1U3Y6</accession>
<comment type="caution">
    <text evidence="1">The sequence shown here is derived from an EMBL/GenBank/DDBJ whole genome shotgun (WGS) entry which is preliminary data.</text>
</comment>
<organism evidence="1 2">
    <name type="scientific">Lentinula aff. lateritia</name>
    <dbReference type="NCBI Taxonomy" id="2804960"/>
    <lineage>
        <taxon>Eukaryota</taxon>
        <taxon>Fungi</taxon>
        <taxon>Dikarya</taxon>
        <taxon>Basidiomycota</taxon>
        <taxon>Agaricomycotina</taxon>
        <taxon>Agaricomycetes</taxon>
        <taxon>Agaricomycetidae</taxon>
        <taxon>Agaricales</taxon>
        <taxon>Marasmiineae</taxon>
        <taxon>Omphalotaceae</taxon>
        <taxon>Lentinula</taxon>
    </lineage>
</organism>
<sequence>MRLRVDSVETLEAIAEALENGKCHLGKDGTVLAIAPVTDQEHYTPIPLILSPSCKKETGAILKNWLNLFIEVWHSHPYGETLYGPIHALASNGESSFQLARFELCMTKELSPKSELGKIIGLLPGFNRRTGIYDILGFAMLLRSWTGILVNDTWLSSQDFQKELMATGLNKEEADNLLDPADKQNVPKAVRLLQNLISLYDQPKPINPVEEKRHLASNFVAKSLGFFLTPFIDINMDLMNQCISLATYAHITAAMFFKEHLSFLTSALYADSHAIDGTDRLGALFSSVCTQDHNCNFDALQLAQKLSVAAEIVATLLRNPDLDSGHCRLHLSGAIGIDHLNPKSCLGCYRVGDVDLAKAWKAGADAANALLVDLFGQSGYVDFKHIFVHPDVDILRPMGSGYVGSSFEDDEGSHLDRSVEEDTEVTSEPLSTPSPDDNLEDHLELHDAFSAKPDERGDQFLEVEDDSDFSKKRKYLKSSLVRVLCGNSKVQRKVAMQTLRARGVTLDDFRRKAVEWDDDRADQDLMKSGDPAAVLVRIGKGTGTTVSLAVISVVGFTIPSSTRSNALLSECLMDDLETKGDQCPSVVAQILALTPVVEYVKNVQAWEWTGNYVQIASDSGDTSITSHKQYQFTIPGYLVHPLSVTAVKASKSSQLTATWQISHQELLDSCSYAWSLLSPESDELISNFEVLPVFPASSITKSHLPYRDGNGDYQFQVRDLPPKVLVSKKDAKEGVPFKLCGLYKKLADMRRHVGGHILLMLREDMGSGCNYADKMRPNPCGWCGCDSDQFNCWSRIVVDPKGKKQPQIESNCDYHYTRMRYTSASTWSISSPCTNVPMHCPLCPPSLSGETWTFWKYNALYHLLSEHSTGGDNGEISLPKVPLDFIIATYTSREEESALGIDEELTIEYRDRYGILMSDDLQEEILARKRALSVAESSGHVSKHR</sequence>
<dbReference type="EMBL" id="MU795051">
    <property type="protein sequence ID" value="KAJ3811654.1"/>
    <property type="molecule type" value="Genomic_DNA"/>
</dbReference>
<evidence type="ECO:0000313" key="1">
    <source>
        <dbReference type="EMBL" id="KAJ3811654.1"/>
    </source>
</evidence>
<name>A0ACC1U3Y6_9AGAR</name>
<dbReference type="Proteomes" id="UP001163835">
    <property type="component" value="Unassembled WGS sequence"/>
</dbReference>
<evidence type="ECO:0000313" key="2">
    <source>
        <dbReference type="Proteomes" id="UP001163835"/>
    </source>
</evidence>
<keyword evidence="2" id="KW-1185">Reference proteome</keyword>